<evidence type="ECO:0000313" key="4">
    <source>
        <dbReference type="Proteomes" id="UP001642260"/>
    </source>
</evidence>
<dbReference type="EMBL" id="CAKOAT010171044">
    <property type="protein sequence ID" value="CAH8351566.1"/>
    <property type="molecule type" value="Genomic_DNA"/>
</dbReference>
<dbReference type="PROSITE" id="PS51188">
    <property type="entry name" value="ZF_CR"/>
    <property type="match status" value="1"/>
</dbReference>
<protein>
    <recommendedName>
        <fullName evidence="2">CR-type domain-containing protein</fullName>
    </recommendedName>
</protein>
<sequence>MLMSSPAKHERDDLSPAVILLDDVKRSLDDIYGEAGVKGAGMGGMWDYSNPFYLFESLLEGMGGMGGGMGSRGARSRAIDDFKEAVFGIEKEIEISRLESCVTCNGSGAKSRKSGSIYKDTHLGVFQQVMTCSPCNGTGEVSKPCGACSGDGRVRRTKRISLKVRAGVDSGSGLRVRGEGNVGKRGGSAGDLCAVIEVIPDPMI</sequence>
<dbReference type="CDD" id="cd10719">
    <property type="entry name" value="DnaJ_zf"/>
    <property type="match status" value="1"/>
</dbReference>
<keyword evidence="4" id="KW-1185">Reference proteome</keyword>
<proteinExistence type="predicted"/>
<dbReference type="InterPro" id="IPR036410">
    <property type="entry name" value="HSP_DnaJ_Cys-rich_dom_sf"/>
</dbReference>
<name>A0ABC8KAL6_ERUVS</name>
<dbReference type="PANTHER" id="PTHR43096">
    <property type="entry name" value="DNAJ HOMOLOG 1, MITOCHONDRIAL-RELATED"/>
    <property type="match status" value="1"/>
</dbReference>
<organism evidence="3 4">
    <name type="scientific">Eruca vesicaria subsp. sativa</name>
    <name type="common">Garden rocket</name>
    <name type="synonym">Eruca sativa</name>
    <dbReference type="NCBI Taxonomy" id="29727"/>
    <lineage>
        <taxon>Eukaryota</taxon>
        <taxon>Viridiplantae</taxon>
        <taxon>Streptophyta</taxon>
        <taxon>Embryophyta</taxon>
        <taxon>Tracheophyta</taxon>
        <taxon>Spermatophyta</taxon>
        <taxon>Magnoliopsida</taxon>
        <taxon>eudicotyledons</taxon>
        <taxon>Gunneridae</taxon>
        <taxon>Pentapetalae</taxon>
        <taxon>rosids</taxon>
        <taxon>malvids</taxon>
        <taxon>Brassicales</taxon>
        <taxon>Brassicaceae</taxon>
        <taxon>Brassiceae</taxon>
        <taxon>Eruca</taxon>
    </lineage>
</organism>
<dbReference type="Proteomes" id="UP001642260">
    <property type="component" value="Unassembled WGS sequence"/>
</dbReference>
<dbReference type="SUPFAM" id="SSF57938">
    <property type="entry name" value="DnaJ/Hsp40 cysteine-rich domain"/>
    <property type="match status" value="1"/>
</dbReference>
<evidence type="ECO:0000256" key="1">
    <source>
        <dbReference type="PROSITE-ProRule" id="PRU00546"/>
    </source>
</evidence>
<keyword evidence="1" id="KW-0479">Metal-binding</keyword>
<feature type="zinc finger region" description="CR-type" evidence="1">
    <location>
        <begin position="88"/>
        <end position="157"/>
    </location>
</feature>
<feature type="domain" description="CR-type" evidence="2">
    <location>
        <begin position="88"/>
        <end position="157"/>
    </location>
</feature>
<keyword evidence="1" id="KW-0863">Zinc-finger</keyword>
<reference evidence="3 4" key="1">
    <citation type="submission" date="2022-03" db="EMBL/GenBank/DDBJ databases">
        <authorList>
            <person name="Macdonald S."/>
            <person name="Ahmed S."/>
            <person name="Newling K."/>
        </authorList>
    </citation>
    <scope>NUCLEOTIDE SEQUENCE [LARGE SCALE GENOMIC DNA]</scope>
</reference>
<gene>
    <name evidence="3" type="ORF">ERUC_LOCUS18297</name>
</gene>
<dbReference type="InterPro" id="IPR008971">
    <property type="entry name" value="HSP40/DnaJ_pept-bd"/>
</dbReference>
<evidence type="ECO:0000259" key="2">
    <source>
        <dbReference type="PROSITE" id="PS51188"/>
    </source>
</evidence>
<keyword evidence="1" id="KW-0862">Zinc</keyword>
<dbReference type="InterPro" id="IPR001305">
    <property type="entry name" value="HSP_DnaJ_Cys-rich_dom"/>
</dbReference>
<dbReference type="Gene3D" id="2.60.260.20">
    <property type="entry name" value="Urease metallochaperone UreE, N-terminal domain"/>
    <property type="match status" value="1"/>
</dbReference>
<accession>A0ABC8KAL6</accession>
<dbReference type="Pfam" id="PF00684">
    <property type="entry name" value="DnaJ_CXXCXGXG"/>
    <property type="match status" value="1"/>
</dbReference>
<dbReference type="PANTHER" id="PTHR43096:SF42">
    <property type="entry name" value="J DOMAIN-CONTAINING PROTEIN"/>
    <property type="match status" value="1"/>
</dbReference>
<dbReference type="Pfam" id="PF01556">
    <property type="entry name" value="DnaJ_C"/>
    <property type="match status" value="1"/>
</dbReference>
<dbReference type="Gene3D" id="2.10.230.10">
    <property type="entry name" value="Heat shock protein DnaJ, cysteine-rich domain"/>
    <property type="match status" value="1"/>
</dbReference>
<dbReference type="SUPFAM" id="SSF49493">
    <property type="entry name" value="HSP40/DnaJ peptide-binding domain"/>
    <property type="match status" value="1"/>
</dbReference>
<dbReference type="GO" id="GO:0008270">
    <property type="term" value="F:zinc ion binding"/>
    <property type="evidence" value="ECO:0007669"/>
    <property type="project" value="UniProtKB-KW"/>
</dbReference>
<evidence type="ECO:0000313" key="3">
    <source>
        <dbReference type="EMBL" id="CAH8351566.1"/>
    </source>
</evidence>
<dbReference type="AlphaFoldDB" id="A0ABC8KAL6"/>
<dbReference type="InterPro" id="IPR002939">
    <property type="entry name" value="DnaJ_C"/>
</dbReference>
<comment type="caution">
    <text evidence="3">The sequence shown here is derived from an EMBL/GenBank/DDBJ whole genome shotgun (WGS) entry which is preliminary data.</text>
</comment>